<dbReference type="PANTHER" id="PTHR13072:SF0">
    <property type="entry name" value="DYNACTIN SUBUNIT 6"/>
    <property type="match status" value="1"/>
</dbReference>
<dbReference type="InterPro" id="IPR027777">
    <property type="entry name" value="DCTN6"/>
</dbReference>
<dbReference type="Gene3D" id="2.160.10.10">
    <property type="entry name" value="Hexapeptide repeat proteins"/>
    <property type="match status" value="1"/>
</dbReference>
<proteinExistence type="inferred from homology"/>
<evidence type="ECO:0000313" key="7">
    <source>
        <dbReference type="EMBL" id="CRZ11339.1"/>
    </source>
</evidence>
<keyword evidence="5" id="KW-0206">Cytoskeleton</keyword>
<organism evidence="7">
    <name type="scientific">Spongospora subterranea</name>
    <dbReference type="NCBI Taxonomy" id="70186"/>
    <lineage>
        <taxon>Eukaryota</taxon>
        <taxon>Sar</taxon>
        <taxon>Rhizaria</taxon>
        <taxon>Endomyxa</taxon>
        <taxon>Phytomyxea</taxon>
        <taxon>Plasmodiophorida</taxon>
        <taxon>Plasmodiophoridae</taxon>
        <taxon>Spongospora</taxon>
    </lineage>
</organism>
<dbReference type="Pfam" id="PF00132">
    <property type="entry name" value="Hexapep"/>
    <property type="match status" value="1"/>
</dbReference>
<evidence type="ECO:0000256" key="6">
    <source>
        <dbReference type="ARBA" id="ARBA00034687"/>
    </source>
</evidence>
<dbReference type="GO" id="GO:0070840">
    <property type="term" value="F:dynein complex binding"/>
    <property type="evidence" value="ECO:0007669"/>
    <property type="project" value="TreeGrafter"/>
</dbReference>
<dbReference type="SUPFAM" id="SSF51161">
    <property type="entry name" value="Trimeric LpxA-like enzymes"/>
    <property type="match status" value="1"/>
</dbReference>
<feature type="non-terminal residue" evidence="7">
    <location>
        <position position="1"/>
    </location>
</feature>
<evidence type="ECO:0000256" key="3">
    <source>
        <dbReference type="ARBA" id="ARBA00016573"/>
    </source>
</evidence>
<dbReference type="GO" id="GO:0007052">
    <property type="term" value="P:mitotic spindle organization"/>
    <property type="evidence" value="ECO:0007669"/>
    <property type="project" value="TreeGrafter"/>
</dbReference>
<comment type="function">
    <text evidence="6">Part of the dynactin complex that activates the molecular motor dynein for ultra-processive transport along microtubules.</text>
</comment>
<dbReference type="InterPro" id="IPR001451">
    <property type="entry name" value="Hexapep"/>
</dbReference>
<protein>
    <recommendedName>
        <fullName evidence="3">Dynactin subunit 6</fullName>
    </recommendedName>
</protein>
<evidence type="ECO:0000256" key="2">
    <source>
        <dbReference type="ARBA" id="ARBA00007719"/>
    </source>
</evidence>
<evidence type="ECO:0000256" key="1">
    <source>
        <dbReference type="ARBA" id="ARBA00004245"/>
    </source>
</evidence>
<comment type="subcellular location">
    <subcellularLocation>
        <location evidence="1">Cytoplasm</location>
        <location evidence="1">Cytoskeleton</location>
    </subcellularLocation>
</comment>
<accession>A0A0H5RRK3</accession>
<keyword evidence="4" id="KW-0963">Cytoplasm</keyword>
<name>A0A0H5RRK3_9EUKA</name>
<dbReference type="GO" id="GO:0005869">
    <property type="term" value="C:dynactin complex"/>
    <property type="evidence" value="ECO:0007669"/>
    <property type="project" value="InterPro"/>
</dbReference>
<dbReference type="AlphaFoldDB" id="A0A0H5RRK3"/>
<dbReference type="EMBL" id="HACM01010897">
    <property type="protein sequence ID" value="CRZ11339.1"/>
    <property type="molecule type" value="Transcribed_RNA"/>
</dbReference>
<evidence type="ECO:0000256" key="5">
    <source>
        <dbReference type="ARBA" id="ARBA00023212"/>
    </source>
</evidence>
<evidence type="ECO:0000256" key="4">
    <source>
        <dbReference type="ARBA" id="ARBA00022490"/>
    </source>
</evidence>
<dbReference type="PANTHER" id="PTHR13072">
    <property type="entry name" value="DYNACTIN 6"/>
    <property type="match status" value="1"/>
</dbReference>
<comment type="similarity">
    <text evidence="2">Belongs to the dynactin subunits 5/6 family. Dynactin subunit 6 subfamily.</text>
</comment>
<reference evidence="7" key="1">
    <citation type="submission" date="2015-04" db="EMBL/GenBank/DDBJ databases">
        <title>The genome sequence of the plant pathogenic Rhizarian Plasmodiophora brassicae reveals insights in its biotrophic life cycle and the origin of chitin synthesis.</title>
        <authorList>
            <person name="Schwelm A."/>
            <person name="Fogelqvist J."/>
            <person name="Knaust A."/>
            <person name="Julke S."/>
            <person name="Lilja T."/>
            <person name="Dhandapani V."/>
            <person name="Bonilla-Rosso G."/>
            <person name="Karlsson M."/>
            <person name="Shevchenko A."/>
            <person name="Choi S.R."/>
            <person name="Kim H.G."/>
            <person name="Park J.Y."/>
            <person name="Lim Y.P."/>
            <person name="Ludwig-Muller J."/>
            <person name="Dixelius C."/>
        </authorList>
    </citation>
    <scope>NUCLEOTIDE SEQUENCE</scope>
    <source>
        <tissue evidence="7">Potato root galls</tissue>
    </source>
</reference>
<sequence length="162" mass="17042">IDCMMATTAYRRDSILGDVEVGPGSVIHPGSFLDGRTNKVSIGQRTIVQENASVQSSLDSISIGESCIIETGCIIGCSIGSSSVIRAGARLLPGAHIGSSCIIGENVTIHAGEIVEDGTVVVGNPRAAYSRDIDRLRGQHEANLDARLKALHGSMQDCQHKM</sequence>
<dbReference type="InterPro" id="IPR011004">
    <property type="entry name" value="Trimer_LpxA-like_sf"/>
</dbReference>